<name>A0ACD4NVT1_9HYPH</name>
<protein>
    <submittedName>
        <fullName evidence="1">D-Ala-D-Ala carboxypeptidase family metallohydrolase</fullName>
    </submittedName>
</protein>
<proteinExistence type="predicted"/>
<keyword evidence="1" id="KW-0378">Hydrolase</keyword>
<gene>
    <name evidence="1" type="ORF">OXU80_11245</name>
</gene>
<accession>A0ACD4NVT1</accession>
<keyword evidence="1" id="KW-0121">Carboxypeptidase</keyword>
<keyword evidence="2" id="KW-1185">Reference proteome</keyword>
<evidence type="ECO:0000313" key="2">
    <source>
        <dbReference type="Proteomes" id="UP001163223"/>
    </source>
</evidence>
<organism evidence="1 2">
    <name type="scientific">Antarcticirhabdus aurantiaca</name>
    <dbReference type="NCBI Taxonomy" id="2606717"/>
    <lineage>
        <taxon>Bacteria</taxon>
        <taxon>Pseudomonadati</taxon>
        <taxon>Pseudomonadota</taxon>
        <taxon>Alphaproteobacteria</taxon>
        <taxon>Hyphomicrobiales</taxon>
        <taxon>Aurantimonadaceae</taxon>
        <taxon>Antarcticirhabdus</taxon>
    </lineage>
</organism>
<dbReference type="EMBL" id="CP113520">
    <property type="protein sequence ID" value="WAJ30739.1"/>
    <property type="molecule type" value="Genomic_DNA"/>
</dbReference>
<sequence length="350" mass="36097">MIDRGLIRRARDGRAWLLGVALVVAPMASGCVSAVDDSSAFGFNSGATEKPASALADAAAGGDAPSIPSDVSAGADAAATEQIAAAARGADAAEVAASATASASNPKPSAQSPFLANTASIAAYSGGTVRGNGDEAARSGNNGTRFGSLFASAEPRTPLPNADRTRSRRVILEREGAPTEVGGGGDNALPGVDASSLFEIGQRASLDDEEVMEDTGAGDGSYEVASLSGLARLAPNGLLVQREDIVTQCFEPKLVGMLRAIERKFGKRVVVTSGYRNPAHNRRVNGARHSQHMACKAADIVVPGVDRFELANFARTLPGRGGVGTYCHTAAVHVDVGRQRDWNWGCRRRG</sequence>
<reference evidence="1" key="1">
    <citation type="submission" date="2022-11" db="EMBL/GenBank/DDBJ databases">
        <title>beta-Carotene-producing bacterium, Jeongeuplla avenae sp. nov., alleviates the salt stress of Arabidopsis seedlings.</title>
        <authorList>
            <person name="Jiang L."/>
            <person name="Lee J."/>
        </authorList>
    </citation>
    <scope>NUCLEOTIDE SEQUENCE</scope>
    <source>
        <strain evidence="1">DY_R2A_6</strain>
    </source>
</reference>
<evidence type="ECO:0000313" key="1">
    <source>
        <dbReference type="EMBL" id="WAJ30739.1"/>
    </source>
</evidence>
<keyword evidence="1" id="KW-0645">Protease</keyword>
<dbReference type="Proteomes" id="UP001163223">
    <property type="component" value="Chromosome"/>
</dbReference>